<evidence type="ECO:0000256" key="12">
    <source>
        <dbReference type="ARBA" id="ARBA00022842"/>
    </source>
</evidence>
<keyword evidence="15" id="KW-0342">GTP-binding</keyword>
<evidence type="ECO:0000256" key="4">
    <source>
        <dbReference type="ARBA" id="ARBA00022448"/>
    </source>
</evidence>
<evidence type="ECO:0000256" key="7">
    <source>
        <dbReference type="ARBA" id="ARBA00022692"/>
    </source>
</evidence>
<keyword evidence="13" id="KW-0653">Protein transport</keyword>
<dbReference type="InterPro" id="IPR045058">
    <property type="entry name" value="GIMA/IAN/Toc"/>
</dbReference>
<proteinExistence type="inferred from homology"/>
<dbReference type="Gene3D" id="3.40.50.300">
    <property type="entry name" value="P-loop containing nucleotide triphosphate hydrolases"/>
    <property type="match status" value="1"/>
</dbReference>
<evidence type="ECO:0000256" key="3">
    <source>
        <dbReference type="ARBA" id="ARBA00008535"/>
    </source>
</evidence>
<evidence type="ECO:0000256" key="8">
    <source>
        <dbReference type="ARBA" id="ARBA00022723"/>
    </source>
</evidence>
<dbReference type="OrthoDB" id="8954335at2759"/>
<evidence type="ECO:0000256" key="11">
    <source>
        <dbReference type="ARBA" id="ARBA00022805"/>
    </source>
</evidence>
<evidence type="ECO:0000256" key="6">
    <source>
        <dbReference type="ARBA" id="ARBA00022640"/>
    </source>
</evidence>
<accession>A0A1X7U0R6</accession>
<dbReference type="PANTHER" id="PTHR10903:SF135">
    <property type="entry name" value="TRANSLOCASE OF CHLOROPLAST 120, CHLOROPLASTIC-RELATED"/>
    <property type="match status" value="1"/>
</dbReference>
<evidence type="ECO:0000256" key="15">
    <source>
        <dbReference type="ARBA" id="ARBA00023134"/>
    </source>
</evidence>
<comment type="subcellular location">
    <subcellularLocation>
        <location evidence="2">Membrane</location>
        <topology evidence="2">Single-pass membrane protein</topology>
    </subcellularLocation>
    <subcellularLocation>
        <location evidence="17">Plastid</location>
        <location evidence="17">Chloroplast outer membrane</location>
    </subcellularLocation>
</comment>
<dbReference type="PANTHER" id="PTHR10903">
    <property type="entry name" value="GTPASE, IMAP FAMILY MEMBER-RELATED"/>
    <property type="match status" value="1"/>
</dbReference>
<dbReference type="GO" id="GO:0046872">
    <property type="term" value="F:metal ion binding"/>
    <property type="evidence" value="ECO:0007669"/>
    <property type="project" value="UniProtKB-KW"/>
</dbReference>
<protein>
    <recommendedName>
        <fullName evidence="18">AIG1-type G domain-containing protein</fullName>
    </recommendedName>
</protein>
<dbReference type="AlphaFoldDB" id="A0A1X7U0R6"/>
<sequence>MQQKQFQNHKYDVDLLLSDHILCEVAVLQQQIVLLYRSPNQRAMKTLKQVLTDAKVEYTKDIQIIVLGKTGAGKSALINSIIDLERIVAKEGADTEPCTGTVRLYQCSNVIPGVNVTIIDTPGLQDIHQKEQWYIQQMKSKCQEVTLILYCMKMTDRRLTNDYIVAMKKLHQAFGPKFWERVVFVLTFANKEDCDERIDIDEPESDSEPPDDDDEAWAEITRKRFTHRIEHRSKAINVFLKDTFHINDVPFSVAGTYKSHRKNRKPMVLPDRENWVVHFLSLCSHEIKEKHKFTKFSLNH</sequence>
<dbReference type="InterPro" id="IPR006703">
    <property type="entry name" value="G_AIG1"/>
</dbReference>
<dbReference type="Pfam" id="PF04548">
    <property type="entry name" value="AIG1"/>
    <property type="match status" value="1"/>
</dbReference>
<keyword evidence="12" id="KW-0460">Magnesium</keyword>
<organism evidence="19">
    <name type="scientific">Amphimedon queenslandica</name>
    <name type="common">Sponge</name>
    <dbReference type="NCBI Taxonomy" id="400682"/>
    <lineage>
        <taxon>Eukaryota</taxon>
        <taxon>Metazoa</taxon>
        <taxon>Porifera</taxon>
        <taxon>Demospongiae</taxon>
        <taxon>Heteroscleromorpha</taxon>
        <taxon>Haplosclerida</taxon>
        <taxon>Niphatidae</taxon>
        <taxon>Amphimedon</taxon>
    </lineage>
</organism>
<reference evidence="19" key="1">
    <citation type="submission" date="2017-05" db="UniProtKB">
        <authorList>
            <consortium name="EnsemblMetazoa"/>
        </authorList>
    </citation>
    <scope>IDENTIFICATION</scope>
</reference>
<comment type="cofactor">
    <cofactor evidence="1">
        <name>Mg(2+)</name>
        <dbReference type="ChEBI" id="CHEBI:18420"/>
    </cofactor>
</comment>
<dbReference type="InterPro" id="IPR027417">
    <property type="entry name" value="P-loop_NTPase"/>
</dbReference>
<dbReference type="EnsemblMetazoa" id="Aqu2.1.21430_001">
    <property type="protein sequence ID" value="Aqu2.1.21430_001"/>
    <property type="gene ID" value="Aqu2.1.21430"/>
</dbReference>
<keyword evidence="6" id="KW-0934">Plastid</keyword>
<evidence type="ECO:0000256" key="2">
    <source>
        <dbReference type="ARBA" id="ARBA00004167"/>
    </source>
</evidence>
<comment type="similarity">
    <text evidence="3">Belongs to the TRAFAC class TrmE-Era-EngA-EngB-Septin-like GTPase superfamily. AIG1/Toc34/Toc159-like paraseptin GTPase family. IAN subfamily.</text>
</comment>
<keyword evidence="16" id="KW-0472">Membrane</keyword>
<evidence type="ECO:0000256" key="13">
    <source>
        <dbReference type="ARBA" id="ARBA00022927"/>
    </source>
</evidence>
<keyword evidence="9" id="KW-0547">Nucleotide-binding</keyword>
<dbReference type="GO" id="GO:0015031">
    <property type="term" value="P:protein transport"/>
    <property type="evidence" value="ECO:0007669"/>
    <property type="project" value="UniProtKB-KW"/>
</dbReference>
<evidence type="ECO:0000256" key="17">
    <source>
        <dbReference type="ARBA" id="ARBA00024013"/>
    </source>
</evidence>
<keyword evidence="8" id="KW-0479">Metal-binding</keyword>
<keyword evidence="7" id="KW-0812">Transmembrane</keyword>
<dbReference type="eggNOG" id="ENOG502RV35">
    <property type="taxonomic scope" value="Eukaryota"/>
</dbReference>
<dbReference type="SUPFAM" id="SSF52540">
    <property type="entry name" value="P-loop containing nucleoside triphosphate hydrolases"/>
    <property type="match status" value="1"/>
</dbReference>
<evidence type="ECO:0000313" key="19">
    <source>
        <dbReference type="EnsemblMetazoa" id="Aqu2.1.21430_001"/>
    </source>
</evidence>
<keyword evidence="11" id="KW-1002">Plastid outer membrane</keyword>
<evidence type="ECO:0000256" key="16">
    <source>
        <dbReference type="ARBA" id="ARBA00023136"/>
    </source>
</evidence>
<evidence type="ECO:0000256" key="5">
    <source>
        <dbReference type="ARBA" id="ARBA00022528"/>
    </source>
</evidence>
<feature type="domain" description="AIG1-type G" evidence="18">
    <location>
        <begin position="63"/>
        <end position="193"/>
    </location>
</feature>
<keyword evidence="14" id="KW-1133">Transmembrane helix</keyword>
<dbReference type="GO" id="GO:0016787">
    <property type="term" value="F:hydrolase activity"/>
    <property type="evidence" value="ECO:0007669"/>
    <property type="project" value="UniProtKB-KW"/>
</dbReference>
<evidence type="ECO:0000259" key="18">
    <source>
        <dbReference type="Pfam" id="PF04548"/>
    </source>
</evidence>
<keyword evidence="10" id="KW-0378">Hydrolase</keyword>
<dbReference type="GO" id="GO:0016020">
    <property type="term" value="C:membrane"/>
    <property type="evidence" value="ECO:0007669"/>
    <property type="project" value="UniProtKB-SubCell"/>
</dbReference>
<name>A0A1X7U0R6_AMPQE</name>
<evidence type="ECO:0000256" key="1">
    <source>
        <dbReference type="ARBA" id="ARBA00001946"/>
    </source>
</evidence>
<evidence type="ECO:0000256" key="10">
    <source>
        <dbReference type="ARBA" id="ARBA00022801"/>
    </source>
</evidence>
<keyword evidence="5" id="KW-0150">Chloroplast</keyword>
<dbReference type="GO" id="GO:0005525">
    <property type="term" value="F:GTP binding"/>
    <property type="evidence" value="ECO:0007669"/>
    <property type="project" value="UniProtKB-KW"/>
</dbReference>
<evidence type="ECO:0000256" key="14">
    <source>
        <dbReference type="ARBA" id="ARBA00022989"/>
    </source>
</evidence>
<dbReference type="InParanoid" id="A0A1X7U0R6"/>
<evidence type="ECO:0000256" key="9">
    <source>
        <dbReference type="ARBA" id="ARBA00022741"/>
    </source>
</evidence>
<keyword evidence="4" id="KW-0813">Transport</keyword>